<dbReference type="EMBL" id="SRQM01000172">
    <property type="protein sequence ID" value="KAG6116558.1"/>
    <property type="molecule type" value="Genomic_DNA"/>
</dbReference>
<evidence type="ECO:0000313" key="2">
    <source>
        <dbReference type="EMBL" id="KAG6116558.1"/>
    </source>
</evidence>
<dbReference type="Proteomes" id="UP000732380">
    <property type="component" value="Unassembled WGS sequence"/>
</dbReference>
<organism evidence="2 3">
    <name type="scientific">Claviceps humidiphila</name>
    <dbReference type="NCBI Taxonomy" id="1294629"/>
    <lineage>
        <taxon>Eukaryota</taxon>
        <taxon>Fungi</taxon>
        <taxon>Dikarya</taxon>
        <taxon>Ascomycota</taxon>
        <taxon>Pezizomycotina</taxon>
        <taxon>Sordariomycetes</taxon>
        <taxon>Hypocreomycetidae</taxon>
        <taxon>Hypocreales</taxon>
        <taxon>Clavicipitaceae</taxon>
        <taxon>Claviceps</taxon>
    </lineage>
</organism>
<proteinExistence type="predicted"/>
<comment type="caution">
    <text evidence="2">The sequence shown here is derived from an EMBL/GenBank/DDBJ whole genome shotgun (WGS) entry which is preliminary data.</text>
</comment>
<evidence type="ECO:0000313" key="3">
    <source>
        <dbReference type="Proteomes" id="UP000732380"/>
    </source>
</evidence>
<name>A0A9P7Q568_9HYPO</name>
<feature type="compositionally biased region" description="Low complexity" evidence="1">
    <location>
        <begin position="1"/>
        <end position="16"/>
    </location>
</feature>
<feature type="compositionally biased region" description="Basic and acidic residues" evidence="1">
    <location>
        <begin position="83"/>
        <end position="92"/>
    </location>
</feature>
<gene>
    <name evidence="2" type="ORF">E4U13_001767</name>
</gene>
<feature type="compositionally biased region" description="Basic and acidic residues" evidence="1">
    <location>
        <begin position="46"/>
        <end position="72"/>
    </location>
</feature>
<evidence type="ECO:0000256" key="1">
    <source>
        <dbReference type="SAM" id="MobiDB-lite"/>
    </source>
</evidence>
<dbReference type="AlphaFoldDB" id="A0A9P7Q568"/>
<accession>A0A9P7Q568</accession>
<protein>
    <submittedName>
        <fullName evidence="2">Uncharacterized protein</fullName>
    </submittedName>
</protein>
<sequence length="114" mass="12303">MMLATGSSGSTSAGAAPHHPSLPSDSTLDIGCTRRKTRVQSHLPMSKKDYGKPTRKSERFGAHTLERSIKNEEVEEAGISRRGPPDITREPEPVEPAAPVDTEPEEPVVSIESD</sequence>
<keyword evidence="3" id="KW-1185">Reference proteome</keyword>
<reference evidence="2 3" key="1">
    <citation type="journal article" date="2020" name="bioRxiv">
        <title>Whole genome comparisons of ergot fungi reveals the divergence and evolution of species within the genus Claviceps are the result of varying mechanisms driving genome evolution and host range expansion.</title>
        <authorList>
            <person name="Wyka S.A."/>
            <person name="Mondo S.J."/>
            <person name="Liu M."/>
            <person name="Dettman J."/>
            <person name="Nalam V."/>
            <person name="Broders K.D."/>
        </authorList>
    </citation>
    <scope>NUCLEOTIDE SEQUENCE [LARGE SCALE GENOMIC DNA]</scope>
    <source>
        <strain evidence="2 3">LM576</strain>
    </source>
</reference>
<feature type="region of interest" description="Disordered" evidence="1">
    <location>
        <begin position="1"/>
        <end position="114"/>
    </location>
</feature>